<organism evidence="3">
    <name type="scientific">Oxyrrhis marina</name>
    <name type="common">Dinoflagellate</name>
    <dbReference type="NCBI Taxonomy" id="2969"/>
    <lineage>
        <taxon>Eukaryota</taxon>
        <taxon>Sar</taxon>
        <taxon>Alveolata</taxon>
        <taxon>Dinophyceae</taxon>
        <taxon>Oxyrrhinales</taxon>
        <taxon>Oxyrrhinaceae</taxon>
        <taxon>Oxyrrhis</taxon>
    </lineage>
</organism>
<proteinExistence type="predicted"/>
<sequence>MEGAKYESMDAPQGCMDQFKALPWKEFGIGFLTCVISYIVFSIVSALFDGLLFIGIVALLVLIAFCIMRKFAPDQAELFEEHGRTVRGAVKGFVETKIAPNVDSMKSKLSGSKGAPSTPTVV</sequence>
<name>A0A6U9KM56_OXYMA</name>
<keyword evidence="1" id="KW-0812">Transmembrane</keyword>
<feature type="transmembrane region" description="Helical" evidence="1">
    <location>
        <begin position="27"/>
        <end position="44"/>
    </location>
</feature>
<gene>
    <name evidence="2" type="ORF">OMAR00292_LOCUS3887</name>
    <name evidence="3" type="ORF">OMAR00292_LOCUS3888</name>
</gene>
<reference evidence="3" key="1">
    <citation type="submission" date="2021-01" db="EMBL/GenBank/DDBJ databases">
        <authorList>
            <person name="Corre E."/>
            <person name="Pelletier E."/>
            <person name="Niang G."/>
            <person name="Scheremetjew M."/>
            <person name="Finn R."/>
            <person name="Kale V."/>
            <person name="Holt S."/>
            <person name="Cochrane G."/>
            <person name="Meng A."/>
            <person name="Brown T."/>
            <person name="Cohen L."/>
        </authorList>
    </citation>
    <scope>NUCLEOTIDE SEQUENCE</scope>
    <source>
        <strain evidence="3">CCMP1795</strain>
    </source>
</reference>
<dbReference type="AlphaFoldDB" id="A0A6U9KM56"/>
<keyword evidence="1" id="KW-0472">Membrane</keyword>
<evidence type="ECO:0000313" key="3">
    <source>
        <dbReference type="EMBL" id="CAE0618012.1"/>
    </source>
</evidence>
<dbReference type="EMBL" id="HBIT01007668">
    <property type="protein sequence ID" value="CAE0618012.1"/>
    <property type="molecule type" value="Transcribed_RNA"/>
</dbReference>
<keyword evidence="1" id="KW-1133">Transmembrane helix</keyword>
<feature type="transmembrane region" description="Helical" evidence="1">
    <location>
        <begin position="50"/>
        <end position="68"/>
    </location>
</feature>
<accession>A0A6U9KM56</accession>
<protein>
    <submittedName>
        <fullName evidence="3">Uncharacterized protein</fullName>
    </submittedName>
</protein>
<dbReference type="EMBL" id="HBIT01007667">
    <property type="protein sequence ID" value="CAE0618011.1"/>
    <property type="molecule type" value="Transcribed_RNA"/>
</dbReference>
<evidence type="ECO:0000256" key="1">
    <source>
        <dbReference type="SAM" id="Phobius"/>
    </source>
</evidence>
<evidence type="ECO:0000313" key="2">
    <source>
        <dbReference type="EMBL" id="CAE0618011.1"/>
    </source>
</evidence>